<dbReference type="EMBL" id="UINC01010773">
    <property type="protein sequence ID" value="SVA47801.1"/>
    <property type="molecule type" value="Genomic_DNA"/>
</dbReference>
<evidence type="ECO:0000259" key="1">
    <source>
        <dbReference type="PROSITE" id="PS50975"/>
    </source>
</evidence>
<dbReference type="GO" id="GO:0046872">
    <property type="term" value="F:metal ion binding"/>
    <property type="evidence" value="ECO:0007669"/>
    <property type="project" value="InterPro"/>
</dbReference>
<dbReference type="InterPro" id="IPR048764">
    <property type="entry name" value="PylC_N"/>
</dbReference>
<proteinExistence type="predicted"/>
<dbReference type="Pfam" id="PF15632">
    <property type="entry name" value="ATPgrasp_Ter"/>
    <property type="match status" value="1"/>
</dbReference>
<dbReference type="SUPFAM" id="SSF56059">
    <property type="entry name" value="Glutathione synthetase ATP-binding domain-like"/>
    <property type="match status" value="1"/>
</dbReference>
<dbReference type="InterPro" id="IPR013815">
    <property type="entry name" value="ATP_grasp_subdomain_1"/>
</dbReference>
<name>A0A381W669_9ZZZZ</name>
<protein>
    <recommendedName>
        <fullName evidence="1">ATP-grasp domain-containing protein</fullName>
    </recommendedName>
</protein>
<sequence>MKDIRVLFLAPNWRVSLLRSFKKPTAIKIFIVGADSDSNSAALSVVDKSYVIPKFSEPNCVEKIQAICDKENIHAIFPMTNKAIEFMDKNRAGFDEGDLLLYLADHTLIETCNDKRRLAEFFTQNNFASPDLIDPKKPFPGFSLIAKDSCGEGGKNYFKIEDQIELDFYSKKLPNHIFQQFVQGREFSIDWFSDKKGLPIVIVPRERLVVRAGEVMVSRIEQISDIIESAKRLGNRLQLRGPANFQGFLQESGEFLFTDINLRFGSGVLHTIRAGANIPEMILQELAGKPI</sequence>
<dbReference type="Gene3D" id="3.30.1490.20">
    <property type="entry name" value="ATP-grasp fold, A domain"/>
    <property type="match status" value="1"/>
</dbReference>
<reference evidence="2" key="1">
    <citation type="submission" date="2018-05" db="EMBL/GenBank/DDBJ databases">
        <authorList>
            <person name="Lanie J.A."/>
            <person name="Ng W.-L."/>
            <person name="Kazmierczak K.M."/>
            <person name="Andrzejewski T.M."/>
            <person name="Davidsen T.M."/>
            <person name="Wayne K.J."/>
            <person name="Tettelin H."/>
            <person name="Glass J.I."/>
            <person name="Rusch D."/>
            <person name="Podicherti R."/>
            <person name="Tsui H.-C.T."/>
            <person name="Winkler M.E."/>
        </authorList>
    </citation>
    <scope>NUCLEOTIDE SEQUENCE</scope>
</reference>
<evidence type="ECO:0000313" key="2">
    <source>
        <dbReference type="EMBL" id="SVA47801.1"/>
    </source>
</evidence>
<feature type="domain" description="ATP-grasp" evidence="1">
    <location>
        <begin position="106"/>
        <end position="287"/>
    </location>
</feature>
<dbReference type="InterPro" id="IPR011761">
    <property type="entry name" value="ATP-grasp"/>
</dbReference>
<gene>
    <name evidence="2" type="ORF">METZ01_LOCUS100655</name>
</gene>
<dbReference type="AlphaFoldDB" id="A0A381W669"/>
<feature type="non-terminal residue" evidence="2">
    <location>
        <position position="291"/>
    </location>
</feature>
<dbReference type="GO" id="GO:0005524">
    <property type="term" value="F:ATP binding"/>
    <property type="evidence" value="ECO:0007669"/>
    <property type="project" value="InterPro"/>
</dbReference>
<dbReference type="PROSITE" id="PS50975">
    <property type="entry name" value="ATP_GRASP"/>
    <property type="match status" value="1"/>
</dbReference>
<dbReference type="Gene3D" id="3.30.470.20">
    <property type="entry name" value="ATP-grasp fold, B domain"/>
    <property type="match status" value="1"/>
</dbReference>
<dbReference type="Pfam" id="PF21360">
    <property type="entry name" value="PylC-like_N"/>
    <property type="match status" value="1"/>
</dbReference>
<dbReference type="Gene3D" id="3.40.50.20">
    <property type="match status" value="1"/>
</dbReference>
<organism evidence="2">
    <name type="scientific">marine metagenome</name>
    <dbReference type="NCBI Taxonomy" id="408172"/>
    <lineage>
        <taxon>unclassified sequences</taxon>
        <taxon>metagenomes</taxon>
        <taxon>ecological metagenomes</taxon>
    </lineage>
</organism>
<accession>A0A381W669</accession>